<dbReference type="AlphaFoldDB" id="A0A968GE51"/>
<gene>
    <name evidence="1" type="ORF">HCT46_06740</name>
</gene>
<comment type="caution">
    <text evidence="1">The sequence shown here is derived from an EMBL/GenBank/DDBJ whole genome shotgun (WGS) entry which is preliminary data.</text>
</comment>
<dbReference type="RefSeq" id="WP_167704203.1">
    <property type="nucleotide sequence ID" value="NZ_CP118169.1"/>
</dbReference>
<dbReference type="Gene3D" id="3.40.50.300">
    <property type="entry name" value="P-loop containing nucleotide triphosphate hydrolases"/>
    <property type="match status" value="1"/>
</dbReference>
<evidence type="ECO:0000313" key="2">
    <source>
        <dbReference type="Proteomes" id="UP000752013"/>
    </source>
</evidence>
<proteinExistence type="predicted"/>
<protein>
    <recommendedName>
        <fullName evidence="3">Terminase large subunit gp17-like C-terminal domain-containing protein</fullName>
    </recommendedName>
</protein>
<keyword evidence="2" id="KW-1185">Reference proteome</keyword>
<name>A0A968GE51_9SPIO</name>
<evidence type="ECO:0000313" key="1">
    <source>
        <dbReference type="EMBL" id="NIZ47604.1"/>
    </source>
</evidence>
<evidence type="ECO:0008006" key="3">
    <source>
        <dbReference type="Google" id="ProtNLM"/>
    </source>
</evidence>
<dbReference type="EMBL" id="JAATLK010000002">
    <property type="protein sequence ID" value="NIZ47604.1"/>
    <property type="molecule type" value="Genomic_DNA"/>
</dbReference>
<reference evidence="1" key="1">
    <citation type="submission" date="2020-03" db="EMBL/GenBank/DDBJ databases">
        <title>Spirochaetal bacteria isolated from arthropods constitute a novel genus Entomospira genus novum within the order Spirochaetales.</title>
        <authorList>
            <person name="Grana-Miraglia L."/>
            <person name="Sikutova S."/>
            <person name="Fingerle V."/>
            <person name="Sing A."/>
            <person name="Castillo-Ramirez S."/>
            <person name="Margos G."/>
            <person name="Rudolf I."/>
        </authorList>
    </citation>
    <scope>NUCLEOTIDE SEQUENCE</scope>
    <source>
        <strain evidence="1">BR208</strain>
    </source>
</reference>
<organism evidence="1 2">
    <name type="scientific">Entomospira nematocerorum</name>
    <dbReference type="NCBI Taxonomy" id="2719987"/>
    <lineage>
        <taxon>Bacteria</taxon>
        <taxon>Pseudomonadati</taxon>
        <taxon>Spirochaetota</taxon>
        <taxon>Spirochaetia</taxon>
        <taxon>Spirochaetales</taxon>
        <taxon>Spirochaetaceae</taxon>
        <taxon>Entomospira</taxon>
    </lineage>
</organism>
<accession>A0A968GE51</accession>
<dbReference type="Proteomes" id="UP000752013">
    <property type="component" value="Unassembled WGS sequence"/>
</dbReference>
<sequence length="455" mass="53347">MASRLYPAIRKNLQQHLREVMQQKEHKTGYYHDKISLWQELNRLGFFRSNWHGSSQAWQPTTQQWQWFDWAISQPKTHLFLGARGIGKTDILTIFRCVWHILHNPRISILLLTGTQHRSREIVTLVGQMLQALQIRLYTREPGILRTYEGRLQKSPTLYSASITSRIRGDHPDLIIIEDPLDEREGYSHRKKESVMQSINEARRMASEKVFLIGQFVAPDDPYARLCQMEEIATLTAWADQCPNLIQVRREEFVVQDNPMLAYSWAINMEGRFLAQQGELFAAITITDQLPSQSLYAVLDPAFGGSDRTALAVGGCHFDETLHKDIIIAWVFSWSGSWHEHMRHMVEILTTMHVERLFYEGKRHREIGEIFADFAIESEGFDTHINKQYKIEHVSGFVGLDRLRLHASLHQEQIDRIRRWHRNLPHDDEVDALAMLTYRLFHLDRSKQRFWNRTA</sequence>
<dbReference type="InterPro" id="IPR027417">
    <property type="entry name" value="P-loop_NTPase"/>
</dbReference>